<dbReference type="AlphaFoldDB" id="A0A813QRR5"/>
<dbReference type="PANTHER" id="PTHR10509">
    <property type="entry name" value="O-METHYLTRANSFERASE-RELATED"/>
    <property type="match status" value="1"/>
</dbReference>
<dbReference type="Pfam" id="PF01596">
    <property type="entry name" value="Methyltransf_3"/>
    <property type="match status" value="1"/>
</dbReference>
<dbReference type="Proteomes" id="UP000663874">
    <property type="component" value="Unassembled WGS sequence"/>
</dbReference>
<dbReference type="GO" id="GO:0032259">
    <property type="term" value="P:methylation"/>
    <property type="evidence" value="ECO:0007669"/>
    <property type="project" value="UniProtKB-KW"/>
</dbReference>
<dbReference type="Proteomes" id="UP000663889">
    <property type="component" value="Unassembled WGS sequence"/>
</dbReference>
<dbReference type="GO" id="GO:0008757">
    <property type="term" value="F:S-adenosylmethionine-dependent methyltransferase activity"/>
    <property type="evidence" value="ECO:0007669"/>
    <property type="project" value="TreeGrafter"/>
</dbReference>
<dbReference type="EMBL" id="CAJNOU010000048">
    <property type="protein sequence ID" value="CAF0833008.1"/>
    <property type="molecule type" value="Genomic_DNA"/>
</dbReference>
<proteinExistence type="inferred from homology"/>
<dbReference type="CDD" id="cd02440">
    <property type="entry name" value="AdoMet_MTases"/>
    <property type="match status" value="1"/>
</dbReference>
<evidence type="ECO:0000313" key="8">
    <source>
        <dbReference type="EMBL" id="CAF4194857.1"/>
    </source>
</evidence>
<evidence type="ECO:0000313" key="9">
    <source>
        <dbReference type="Proteomes" id="UP000663882"/>
    </source>
</evidence>
<comment type="caution">
    <text evidence="5">The sequence shown here is derived from an EMBL/GenBank/DDBJ whole genome shotgun (WGS) entry which is preliminary data.</text>
</comment>
<dbReference type="OrthoDB" id="10251242at2759"/>
<gene>
    <name evidence="8" type="ORF">FNK824_LOCUS35948</name>
    <name evidence="7" type="ORF">OTI717_LOCUS8121</name>
    <name evidence="5" type="ORF">RFH988_LOCUS2429</name>
    <name evidence="6" type="ORF">SEV965_LOCUS2216</name>
</gene>
<dbReference type="Gene3D" id="3.40.50.150">
    <property type="entry name" value="Vaccinia Virus protein VP39"/>
    <property type="match status" value="1"/>
</dbReference>
<evidence type="ECO:0000313" key="6">
    <source>
        <dbReference type="EMBL" id="CAF0833008.1"/>
    </source>
</evidence>
<organism evidence="5 9">
    <name type="scientific">Rotaria sordida</name>
    <dbReference type="NCBI Taxonomy" id="392033"/>
    <lineage>
        <taxon>Eukaryota</taxon>
        <taxon>Metazoa</taxon>
        <taxon>Spiralia</taxon>
        <taxon>Gnathifera</taxon>
        <taxon>Rotifera</taxon>
        <taxon>Eurotatoria</taxon>
        <taxon>Bdelloidea</taxon>
        <taxon>Philodinida</taxon>
        <taxon>Philodinidae</taxon>
        <taxon>Rotaria</taxon>
    </lineage>
</organism>
<name>A0A813QRR5_9BILA</name>
<keyword evidence="1" id="KW-0489">Methyltransferase</keyword>
<dbReference type="InterPro" id="IPR029063">
    <property type="entry name" value="SAM-dependent_MTases_sf"/>
</dbReference>
<protein>
    <recommendedName>
        <fullName evidence="10">O-methyltransferase</fullName>
    </recommendedName>
</protein>
<dbReference type="EMBL" id="CAJOAX010000635">
    <property type="protein sequence ID" value="CAF3627223.1"/>
    <property type="molecule type" value="Genomic_DNA"/>
</dbReference>
<dbReference type="InterPro" id="IPR002935">
    <property type="entry name" value="SAM_O-MeTrfase"/>
</dbReference>
<evidence type="ECO:0000256" key="2">
    <source>
        <dbReference type="ARBA" id="ARBA00022679"/>
    </source>
</evidence>
<evidence type="ECO:0000313" key="5">
    <source>
        <dbReference type="EMBL" id="CAF0772209.1"/>
    </source>
</evidence>
<reference evidence="5" key="1">
    <citation type="submission" date="2021-02" db="EMBL/GenBank/DDBJ databases">
        <authorList>
            <person name="Nowell W R."/>
        </authorList>
    </citation>
    <scope>NUCLEOTIDE SEQUENCE</scope>
</reference>
<evidence type="ECO:0008006" key="10">
    <source>
        <dbReference type="Google" id="ProtNLM"/>
    </source>
</evidence>
<evidence type="ECO:0000256" key="4">
    <source>
        <dbReference type="ARBA" id="ARBA00023453"/>
    </source>
</evidence>
<sequence length="228" mass="25070">MAFTPTNLTDWIRSDKYHNHFLIPPNDALTAALKLSEQNQLSSYAVSEAQGKFLNLVAKSIQALRILEIGTLAGYSTIWLANALPDDGELVTCEISEDFAKIAQININNAGLMDKVKIIVGPAMTTLPNINPNASFDLAFIDADKQSNVEYFIQAKRLVRKRGVIIVDNVVRNGRVADPKQNDPHIEGVRKLLEYIKNDSTVEATTLGTAGEKGYDGFLYAVNMSSIN</sequence>
<evidence type="ECO:0000256" key="1">
    <source>
        <dbReference type="ARBA" id="ARBA00022603"/>
    </source>
</evidence>
<dbReference type="InterPro" id="IPR050362">
    <property type="entry name" value="Cation-dep_OMT"/>
</dbReference>
<accession>A0A813QRR5</accession>
<dbReference type="EMBL" id="CAJNOO010000052">
    <property type="protein sequence ID" value="CAF0772209.1"/>
    <property type="molecule type" value="Genomic_DNA"/>
</dbReference>
<dbReference type="GO" id="GO:0008171">
    <property type="term" value="F:O-methyltransferase activity"/>
    <property type="evidence" value="ECO:0007669"/>
    <property type="project" value="InterPro"/>
</dbReference>
<dbReference type="SUPFAM" id="SSF53335">
    <property type="entry name" value="S-adenosyl-L-methionine-dependent methyltransferases"/>
    <property type="match status" value="1"/>
</dbReference>
<evidence type="ECO:0000313" key="7">
    <source>
        <dbReference type="EMBL" id="CAF3627223.1"/>
    </source>
</evidence>
<dbReference type="PROSITE" id="PS51682">
    <property type="entry name" value="SAM_OMT_I"/>
    <property type="match status" value="1"/>
</dbReference>
<dbReference type="EMBL" id="CAJOBE010015906">
    <property type="protein sequence ID" value="CAF4194857.1"/>
    <property type="molecule type" value="Genomic_DNA"/>
</dbReference>
<keyword evidence="2" id="KW-0808">Transferase</keyword>
<comment type="similarity">
    <text evidence="4">Belongs to the class I-like SAM-binding methyltransferase superfamily. Cation-dependent O-methyltransferase family.</text>
</comment>
<evidence type="ECO:0000256" key="3">
    <source>
        <dbReference type="ARBA" id="ARBA00022691"/>
    </source>
</evidence>
<dbReference type="Proteomes" id="UP000663823">
    <property type="component" value="Unassembled WGS sequence"/>
</dbReference>
<dbReference type="PANTHER" id="PTHR10509:SF14">
    <property type="entry name" value="CAFFEOYL-COA O-METHYLTRANSFERASE 3-RELATED"/>
    <property type="match status" value="1"/>
</dbReference>
<dbReference type="Proteomes" id="UP000663882">
    <property type="component" value="Unassembled WGS sequence"/>
</dbReference>
<keyword evidence="3" id="KW-0949">S-adenosyl-L-methionine</keyword>